<dbReference type="Pfam" id="PF01522">
    <property type="entry name" value="Polysacc_deac_1"/>
    <property type="match status" value="1"/>
</dbReference>
<dbReference type="PROSITE" id="PS51677">
    <property type="entry name" value="NODB"/>
    <property type="match status" value="1"/>
</dbReference>
<proteinExistence type="predicted"/>
<dbReference type="InterPro" id="IPR011330">
    <property type="entry name" value="Glyco_hydro/deAcase_b/a-brl"/>
</dbReference>
<dbReference type="PANTHER" id="PTHR10587">
    <property type="entry name" value="GLYCOSYL TRANSFERASE-RELATED"/>
    <property type="match status" value="1"/>
</dbReference>
<name>A0ABN1ZMZ6_9ACTN</name>
<evidence type="ECO:0000256" key="2">
    <source>
        <dbReference type="SAM" id="SignalP"/>
    </source>
</evidence>
<keyword evidence="5" id="KW-1185">Reference proteome</keyword>
<evidence type="ECO:0000313" key="4">
    <source>
        <dbReference type="EMBL" id="GAA1501098.1"/>
    </source>
</evidence>
<feature type="signal peptide" evidence="2">
    <location>
        <begin position="1"/>
        <end position="32"/>
    </location>
</feature>
<dbReference type="InterPro" id="IPR050248">
    <property type="entry name" value="Polysacc_deacetylase_ArnD"/>
</dbReference>
<comment type="caution">
    <text evidence="4">The sequence shown here is derived from an EMBL/GenBank/DDBJ whole genome shotgun (WGS) entry which is preliminary data.</text>
</comment>
<reference evidence="4 5" key="1">
    <citation type="journal article" date="2019" name="Int. J. Syst. Evol. Microbiol.">
        <title>The Global Catalogue of Microorganisms (GCM) 10K type strain sequencing project: providing services to taxonomists for standard genome sequencing and annotation.</title>
        <authorList>
            <consortium name="The Broad Institute Genomics Platform"/>
            <consortium name="The Broad Institute Genome Sequencing Center for Infectious Disease"/>
            <person name="Wu L."/>
            <person name="Ma J."/>
        </authorList>
    </citation>
    <scope>NUCLEOTIDE SEQUENCE [LARGE SCALE GENOMIC DNA]</scope>
    <source>
        <strain evidence="4 5">JCM 15481</strain>
    </source>
</reference>
<sequence>MIRFRRPHRARAALAALLALLLAACAESPAPAPPPAGEHGARKHGDHPAAYGTARGETEGRAHGNGGTPASKGVAGGGGKAPRGARVRAGLAPVWHHGVRRAAGGKRVALTFDADMMADQHDRADAGERFDNPGLIAALRELKVPATVFMTGTWAARYPGQARAVGRDPLFEVANHSYSHHAFAVPCYGLPEVAPGTMRAEVERTFAALRRAGVPEPVPYFRFPGGCYDDAALRALAPTGVTAVQWDVSSGDAFATDPHAVAEEVLTRVRPGSVVVLHVTRSAAPVTEQAVREIVPELRRRGYGFARVSELMAAG</sequence>
<gene>
    <name evidence="4" type="ORF">GCM10009802_57190</name>
</gene>
<feature type="chain" id="PRO_5045709688" description="NodB homology domain-containing protein" evidence="2">
    <location>
        <begin position="33"/>
        <end position="315"/>
    </location>
</feature>
<dbReference type="RefSeq" id="WP_344293723.1">
    <property type="nucleotide sequence ID" value="NZ_BAAAPF010000295.1"/>
</dbReference>
<feature type="domain" description="NodB homology" evidence="3">
    <location>
        <begin position="106"/>
        <end position="306"/>
    </location>
</feature>
<keyword evidence="2" id="KW-0732">Signal</keyword>
<evidence type="ECO:0000256" key="1">
    <source>
        <dbReference type="SAM" id="MobiDB-lite"/>
    </source>
</evidence>
<organism evidence="4 5">
    <name type="scientific">Streptomyces synnematoformans</name>
    <dbReference type="NCBI Taxonomy" id="415721"/>
    <lineage>
        <taxon>Bacteria</taxon>
        <taxon>Bacillati</taxon>
        <taxon>Actinomycetota</taxon>
        <taxon>Actinomycetes</taxon>
        <taxon>Kitasatosporales</taxon>
        <taxon>Streptomycetaceae</taxon>
        <taxon>Streptomyces</taxon>
    </lineage>
</organism>
<dbReference type="Gene3D" id="3.20.20.370">
    <property type="entry name" value="Glycoside hydrolase/deacetylase"/>
    <property type="match status" value="1"/>
</dbReference>
<dbReference type="PANTHER" id="PTHR10587:SF134">
    <property type="entry name" value="SECRETED PROTEIN"/>
    <property type="match status" value="1"/>
</dbReference>
<evidence type="ECO:0000313" key="5">
    <source>
        <dbReference type="Proteomes" id="UP001500443"/>
    </source>
</evidence>
<feature type="region of interest" description="Disordered" evidence="1">
    <location>
        <begin position="30"/>
        <end position="83"/>
    </location>
</feature>
<accession>A0ABN1ZMZ6</accession>
<dbReference type="InterPro" id="IPR002509">
    <property type="entry name" value="NODB_dom"/>
</dbReference>
<dbReference type="Proteomes" id="UP001500443">
    <property type="component" value="Unassembled WGS sequence"/>
</dbReference>
<evidence type="ECO:0000259" key="3">
    <source>
        <dbReference type="PROSITE" id="PS51677"/>
    </source>
</evidence>
<protein>
    <recommendedName>
        <fullName evidence="3">NodB homology domain-containing protein</fullName>
    </recommendedName>
</protein>
<dbReference type="SUPFAM" id="SSF88713">
    <property type="entry name" value="Glycoside hydrolase/deacetylase"/>
    <property type="match status" value="1"/>
</dbReference>
<dbReference type="EMBL" id="BAAAPF010000295">
    <property type="protein sequence ID" value="GAA1501098.1"/>
    <property type="molecule type" value="Genomic_DNA"/>
</dbReference>
<dbReference type="PROSITE" id="PS51257">
    <property type="entry name" value="PROKAR_LIPOPROTEIN"/>
    <property type="match status" value="1"/>
</dbReference>